<feature type="domain" description="Tyr recombinase" evidence="4">
    <location>
        <begin position="182"/>
        <end position="378"/>
    </location>
</feature>
<dbReference type="PROSITE" id="PS51898">
    <property type="entry name" value="TYR_RECOMBINASE"/>
    <property type="match status" value="1"/>
</dbReference>
<dbReference type="GO" id="GO:0003677">
    <property type="term" value="F:DNA binding"/>
    <property type="evidence" value="ECO:0007669"/>
    <property type="project" value="UniProtKB-KW"/>
</dbReference>
<dbReference type="PANTHER" id="PTHR30349">
    <property type="entry name" value="PHAGE INTEGRASE-RELATED"/>
    <property type="match status" value="1"/>
</dbReference>
<dbReference type="RefSeq" id="WP_012505209.1">
    <property type="nucleotide sequence ID" value="NC_011059.1"/>
</dbReference>
<dbReference type="InterPro" id="IPR025269">
    <property type="entry name" value="SAM-like_dom"/>
</dbReference>
<accession>B4S621</accession>
<dbReference type="STRING" id="290512.Paes_0616"/>
<dbReference type="eggNOG" id="COG4974">
    <property type="taxonomic scope" value="Bacteria"/>
</dbReference>
<dbReference type="Gene3D" id="1.10.150.130">
    <property type="match status" value="1"/>
</dbReference>
<evidence type="ECO:0000256" key="3">
    <source>
        <dbReference type="ARBA" id="ARBA00023172"/>
    </source>
</evidence>
<dbReference type="PANTHER" id="PTHR30349:SF64">
    <property type="entry name" value="PROPHAGE INTEGRASE INTD-RELATED"/>
    <property type="match status" value="1"/>
</dbReference>
<dbReference type="KEGG" id="paa:Paes_0616"/>
<dbReference type="InterPro" id="IPR010998">
    <property type="entry name" value="Integrase_recombinase_N"/>
</dbReference>
<dbReference type="InterPro" id="IPR013762">
    <property type="entry name" value="Integrase-like_cat_sf"/>
</dbReference>
<proteinExistence type="inferred from homology"/>
<dbReference type="SUPFAM" id="SSF56349">
    <property type="entry name" value="DNA breaking-rejoining enzymes"/>
    <property type="match status" value="1"/>
</dbReference>
<dbReference type="Gene3D" id="1.10.443.10">
    <property type="entry name" value="Intergrase catalytic core"/>
    <property type="match status" value="1"/>
</dbReference>
<dbReference type="Proteomes" id="UP000002725">
    <property type="component" value="Chromosome"/>
</dbReference>
<protein>
    <submittedName>
        <fullName evidence="5">Integrase family protein</fullName>
    </submittedName>
</protein>
<keyword evidence="3" id="KW-0233">DNA recombination</keyword>
<dbReference type="EMBL" id="CP001108">
    <property type="protein sequence ID" value="ACF45672.1"/>
    <property type="molecule type" value="Genomic_DNA"/>
</dbReference>
<reference evidence="5" key="1">
    <citation type="submission" date="2008-06" db="EMBL/GenBank/DDBJ databases">
        <title>Complete sequence of chromosome of Prosthecochloris aestuarii DSM 271.</title>
        <authorList>
            <consortium name="US DOE Joint Genome Institute"/>
            <person name="Lucas S."/>
            <person name="Copeland A."/>
            <person name="Lapidus A."/>
            <person name="Glavina del Rio T."/>
            <person name="Dalin E."/>
            <person name="Tice H."/>
            <person name="Bruce D."/>
            <person name="Goodwin L."/>
            <person name="Pitluck S."/>
            <person name="Schmutz J."/>
            <person name="Larimer F."/>
            <person name="Land M."/>
            <person name="Hauser L."/>
            <person name="Kyrpides N."/>
            <person name="Anderson I."/>
            <person name="Liu Z."/>
            <person name="Li T."/>
            <person name="Zhao F."/>
            <person name="Overmann J."/>
            <person name="Bryant D.A."/>
            <person name="Richardson P."/>
        </authorList>
    </citation>
    <scope>NUCLEOTIDE SEQUENCE [LARGE SCALE GENOMIC DNA]</scope>
    <source>
        <strain evidence="5">DSM 271</strain>
    </source>
</reference>
<dbReference type="GO" id="GO:0006310">
    <property type="term" value="P:DNA recombination"/>
    <property type="evidence" value="ECO:0007669"/>
    <property type="project" value="UniProtKB-KW"/>
</dbReference>
<dbReference type="AlphaFoldDB" id="B4S621"/>
<evidence type="ECO:0000313" key="5">
    <source>
        <dbReference type="EMBL" id="ACF45672.1"/>
    </source>
</evidence>
<keyword evidence="6" id="KW-1185">Reference proteome</keyword>
<dbReference type="GO" id="GO:0015074">
    <property type="term" value="P:DNA integration"/>
    <property type="evidence" value="ECO:0007669"/>
    <property type="project" value="InterPro"/>
</dbReference>
<evidence type="ECO:0000259" key="4">
    <source>
        <dbReference type="PROSITE" id="PS51898"/>
    </source>
</evidence>
<keyword evidence="2" id="KW-0238">DNA-binding</keyword>
<dbReference type="HOGENOM" id="CLU_033139_1_0_10"/>
<evidence type="ECO:0000313" key="6">
    <source>
        <dbReference type="Proteomes" id="UP000002725"/>
    </source>
</evidence>
<name>B4S621_PROA2</name>
<organism evidence="5 6">
    <name type="scientific">Prosthecochloris aestuarii (strain DSM 271 / SK 413)</name>
    <dbReference type="NCBI Taxonomy" id="290512"/>
    <lineage>
        <taxon>Bacteria</taxon>
        <taxon>Pseudomonadati</taxon>
        <taxon>Chlorobiota</taxon>
        <taxon>Chlorobiia</taxon>
        <taxon>Chlorobiales</taxon>
        <taxon>Chlorobiaceae</taxon>
        <taxon>Prosthecochloris</taxon>
    </lineage>
</organism>
<dbReference type="Pfam" id="PF00589">
    <property type="entry name" value="Phage_integrase"/>
    <property type="match status" value="1"/>
</dbReference>
<comment type="similarity">
    <text evidence="1">Belongs to the 'phage' integrase family.</text>
</comment>
<dbReference type="InterPro" id="IPR011010">
    <property type="entry name" value="DNA_brk_join_enz"/>
</dbReference>
<evidence type="ECO:0000256" key="1">
    <source>
        <dbReference type="ARBA" id="ARBA00008857"/>
    </source>
</evidence>
<sequence>MRLTLKHRVLTSRARKGWHSIFIEIFEHGERRYQPLDMVANPADKAQYRQTVQFCKDLIARRQLEMKGLASGLVAQESDYAGGDFIAYCKQVADRSKNQKTRENWHDGIKSLERFCRHGLTFREVDHHWLESYQDFLMDAYSQNTARSYSTKIRQVISKAHKDGYLTDNPNKRVQQIPEKEGEIKYLYLEEVMLLHKTPHRHIERKTAFLFNCFVPVRPGDLANIKESNIRPDGAGGYEVYFRQSKKQRIESIPIAHQGMVYLEQARELARQRLGRELNANDKIFNIGCKKGFGGMLKVWATRAYDLYARKLEPEVRNHFSWACKDVSPHWARHAGATMLLNAGAQLDAVGDILGHRDKKTTMRYAKIHPRTKRTTIDDAVYQRVKMNHGLAKQ</sequence>
<evidence type="ECO:0000256" key="2">
    <source>
        <dbReference type="ARBA" id="ARBA00023125"/>
    </source>
</evidence>
<dbReference type="InterPro" id="IPR002104">
    <property type="entry name" value="Integrase_catalytic"/>
</dbReference>
<dbReference type="Pfam" id="PF13102">
    <property type="entry name" value="Phage_int_SAM_5"/>
    <property type="match status" value="1"/>
</dbReference>
<dbReference type="InterPro" id="IPR050090">
    <property type="entry name" value="Tyrosine_recombinase_XerCD"/>
</dbReference>
<gene>
    <name evidence="5" type="ordered locus">Paes_0616</name>
</gene>